<dbReference type="EMBL" id="CP003346">
    <property type="protein sequence ID" value="AGA78506.1"/>
    <property type="molecule type" value="Genomic_DNA"/>
</dbReference>
<protein>
    <recommendedName>
        <fullName evidence="3">Lipocalin-like domain-containing protein</fullName>
    </recommendedName>
</protein>
<dbReference type="AlphaFoldDB" id="L0G0J9"/>
<organism evidence="1 2">
    <name type="scientific">Echinicola vietnamensis (strain DSM 17526 / LMG 23754 / KMM 6221)</name>
    <dbReference type="NCBI Taxonomy" id="926556"/>
    <lineage>
        <taxon>Bacteria</taxon>
        <taxon>Pseudomonadati</taxon>
        <taxon>Bacteroidota</taxon>
        <taxon>Cytophagia</taxon>
        <taxon>Cytophagales</taxon>
        <taxon>Cyclobacteriaceae</taxon>
        <taxon>Echinicola</taxon>
    </lineage>
</organism>
<reference evidence="2" key="1">
    <citation type="submission" date="2012-02" db="EMBL/GenBank/DDBJ databases">
        <title>The complete genome of Echinicola vietnamensis DSM 17526.</title>
        <authorList>
            <person name="Lucas S."/>
            <person name="Copeland A."/>
            <person name="Lapidus A."/>
            <person name="Glavina del Rio T."/>
            <person name="Dalin E."/>
            <person name="Tice H."/>
            <person name="Bruce D."/>
            <person name="Goodwin L."/>
            <person name="Pitluck S."/>
            <person name="Peters L."/>
            <person name="Ovchinnikova G."/>
            <person name="Teshima H."/>
            <person name="Kyrpides N."/>
            <person name="Mavromatis K."/>
            <person name="Ivanova N."/>
            <person name="Brettin T."/>
            <person name="Detter J.C."/>
            <person name="Han C."/>
            <person name="Larimer F."/>
            <person name="Land M."/>
            <person name="Hauser L."/>
            <person name="Markowitz V."/>
            <person name="Cheng J.-F."/>
            <person name="Hugenholtz P."/>
            <person name="Woyke T."/>
            <person name="Wu D."/>
            <person name="Brambilla E."/>
            <person name="Klenk H.-P."/>
            <person name="Eisen J.A."/>
        </authorList>
    </citation>
    <scope>NUCLEOTIDE SEQUENCE [LARGE SCALE GENOMIC DNA]</scope>
    <source>
        <strain evidence="2">DSM 17526 / LMG 23754 / KMM 6221</strain>
    </source>
</reference>
<dbReference type="PATRIC" id="fig|926556.3.peg.2379"/>
<accession>L0G0J9</accession>
<dbReference type="RefSeq" id="WP_015266064.1">
    <property type="nucleotide sequence ID" value="NC_019904.1"/>
</dbReference>
<dbReference type="Proteomes" id="UP000010796">
    <property type="component" value="Chromosome"/>
</dbReference>
<proteinExistence type="predicted"/>
<sequence>MTRLHHTIFALISFTLLFSCGGDEDPTPAKSKEQVALEKLTADGTQAWVLGTDGFVTHKGQDKSSDFADFEIIFSHSGGNQAYTSANSNLLFDESGTWAFEGDNFTKISLSGTQPAAGQEIAFSGQGNKLRLEFNVPTPTNGRVTALAGDYVFMLEKK</sequence>
<dbReference type="OrthoDB" id="838038at2"/>
<dbReference type="HOGENOM" id="CLU_1624392_0_0_10"/>
<gene>
    <name evidence="1" type="ordered locus">Echvi_2258</name>
</gene>
<evidence type="ECO:0000313" key="1">
    <source>
        <dbReference type="EMBL" id="AGA78506.1"/>
    </source>
</evidence>
<dbReference type="PROSITE" id="PS51257">
    <property type="entry name" value="PROKAR_LIPOPROTEIN"/>
    <property type="match status" value="1"/>
</dbReference>
<name>L0G0J9_ECHVK</name>
<dbReference type="KEGG" id="evi:Echvi_2258"/>
<evidence type="ECO:0000313" key="2">
    <source>
        <dbReference type="Proteomes" id="UP000010796"/>
    </source>
</evidence>
<dbReference type="STRING" id="926556.Echvi_2258"/>
<evidence type="ECO:0008006" key="3">
    <source>
        <dbReference type="Google" id="ProtNLM"/>
    </source>
</evidence>
<keyword evidence="2" id="KW-1185">Reference proteome</keyword>